<comment type="caution">
    <text evidence="1">The sequence shown here is derived from an EMBL/GenBank/DDBJ whole genome shotgun (WGS) entry which is preliminary data.</text>
</comment>
<reference evidence="1 2" key="1">
    <citation type="submission" date="2018-11" db="EMBL/GenBank/DDBJ databases">
        <title>Genome assembly of Steccherinum ochraceum LE-BIN_3174, the white-rot fungus of the Steccherinaceae family (The Residual Polyporoid clade, Polyporales, Basidiomycota).</title>
        <authorList>
            <person name="Fedorova T.V."/>
            <person name="Glazunova O.A."/>
            <person name="Landesman E.O."/>
            <person name="Moiseenko K.V."/>
            <person name="Psurtseva N.V."/>
            <person name="Savinova O.S."/>
            <person name="Shakhova N.V."/>
            <person name="Tyazhelova T.V."/>
            <person name="Vasina D.V."/>
        </authorList>
    </citation>
    <scope>NUCLEOTIDE SEQUENCE [LARGE SCALE GENOMIC DNA]</scope>
    <source>
        <strain evidence="1 2">LE-BIN_3174</strain>
    </source>
</reference>
<proteinExistence type="predicted"/>
<gene>
    <name evidence="1" type="ORF">EIP91_001266</name>
</gene>
<name>A0A4R0RKS8_9APHY</name>
<organism evidence="1 2">
    <name type="scientific">Steccherinum ochraceum</name>
    <dbReference type="NCBI Taxonomy" id="92696"/>
    <lineage>
        <taxon>Eukaryota</taxon>
        <taxon>Fungi</taxon>
        <taxon>Dikarya</taxon>
        <taxon>Basidiomycota</taxon>
        <taxon>Agaricomycotina</taxon>
        <taxon>Agaricomycetes</taxon>
        <taxon>Polyporales</taxon>
        <taxon>Steccherinaceae</taxon>
        <taxon>Steccherinum</taxon>
    </lineage>
</organism>
<evidence type="ECO:0000313" key="1">
    <source>
        <dbReference type="EMBL" id="TCD66545.1"/>
    </source>
</evidence>
<dbReference type="Proteomes" id="UP000292702">
    <property type="component" value="Unassembled WGS sequence"/>
</dbReference>
<dbReference type="EMBL" id="RWJN01000131">
    <property type="protein sequence ID" value="TCD66545.1"/>
    <property type="molecule type" value="Genomic_DNA"/>
</dbReference>
<sequence length="513" mass="57520">MSQAKSTSMISKPNFSVYDFFGQPAALRLLQVPMQLATPPKCAECGTANIYDNASAIEVTKSTNTSEMSFQRSFIAKFQSTMAMFRFCKGAGDLTSHDTFEAKYLTSLLSIFQEFNLYGGQALRLEAELKDGFYTATFVKGQSKRLVGVVYVPQGTMCWHDFANHGQLDGESGSNVFRCGKSKPILDVLLNDLWSTSSGEVKLLVVTDEYRASIIEVDETRAEMFTLRSINILLNSGDDTEPSLSLRSVLGACLAWFPTDSVARIHGDTENRYGLGPELQHKVYHHSQQYGQASVDADPSTNEVARPHAVEKSTFEPEDELGLELYTDPSPHRFKTEADEVPLETSQILTSHRRVEEVDIRQYLESGPRDQTDSLKLVVAGVVDWERPGENSAWSTYFGYLHREGSACRHRVHLRVFNDSSPLGENRSDDLPLNHSIVAKLRNEEAAYKRLEHWQVYGIYKVKHLTLRRPRAVGRTLLGVLTEAIDGHSLSGNNILRPHGRLWTTTELQSMAR</sequence>
<keyword evidence="2" id="KW-1185">Reference proteome</keyword>
<dbReference type="AlphaFoldDB" id="A0A4R0RKS8"/>
<protein>
    <submittedName>
        <fullName evidence="1">Uncharacterized protein</fullName>
    </submittedName>
</protein>
<accession>A0A4R0RKS8</accession>
<evidence type="ECO:0000313" key="2">
    <source>
        <dbReference type="Proteomes" id="UP000292702"/>
    </source>
</evidence>